<proteinExistence type="predicted"/>
<dbReference type="Proteomes" id="UP000254209">
    <property type="component" value="Unassembled WGS sequence"/>
</dbReference>
<organism evidence="1 2">
    <name type="scientific">Alysiella crassa</name>
    <dbReference type="NCBI Taxonomy" id="153491"/>
    <lineage>
        <taxon>Bacteria</taxon>
        <taxon>Pseudomonadati</taxon>
        <taxon>Pseudomonadota</taxon>
        <taxon>Betaproteobacteria</taxon>
        <taxon>Neisseriales</taxon>
        <taxon>Neisseriaceae</taxon>
        <taxon>Alysiella</taxon>
    </lineage>
</organism>
<keyword evidence="2" id="KW-1185">Reference proteome</keyword>
<name>A0A376BJX1_9NEIS</name>
<protein>
    <submittedName>
        <fullName evidence="1">Uncharacterized protein</fullName>
    </submittedName>
</protein>
<reference evidence="1 2" key="1">
    <citation type="submission" date="2018-06" db="EMBL/GenBank/DDBJ databases">
        <authorList>
            <consortium name="Pathogen Informatics"/>
            <person name="Doyle S."/>
        </authorList>
    </citation>
    <scope>NUCLEOTIDE SEQUENCE [LARGE SCALE GENOMIC DNA]</scope>
    <source>
        <strain evidence="1 2">NCTC10283</strain>
    </source>
</reference>
<evidence type="ECO:0000313" key="1">
    <source>
        <dbReference type="EMBL" id="SSY70009.1"/>
    </source>
</evidence>
<gene>
    <name evidence="1" type="ORF">NCTC10283_00072</name>
</gene>
<dbReference type="AlphaFoldDB" id="A0A376BJX1"/>
<sequence length="118" mass="13110">MKGGKCKICANSRRGNFSARMMALMNVQAACLSVVKMLKIMGGYRLYCPTQQFSGSLKMIFLIFQRINQYGICIFFAGQGSQTRRVMAAILGLEDGQIRQICAKAERGCILGCINSYF</sequence>
<evidence type="ECO:0000313" key="2">
    <source>
        <dbReference type="Proteomes" id="UP000254209"/>
    </source>
</evidence>
<dbReference type="STRING" id="1120980.GCA_000745955_02143"/>
<dbReference type="EMBL" id="UFSO01000002">
    <property type="protein sequence ID" value="SSY70009.1"/>
    <property type="molecule type" value="Genomic_DNA"/>
</dbReference>
<accession>A0A376BJX1</accession>